<dbReference type="Pfam" id="PF14300">
    <property type="entry name" value="DMP19"/>
    <property type="match status" value="1"/>
</dbReference>
<keyword evidence="3" id="KW-1185">Reference proteome</keyword>
<accession>A0A517YZT2</accession>
<proteinExistence type="predicted"/>
<dbReference type="RefSeq" id="WP_145366460.1">
    <property type="nucleotide sequence ID" value="NZ_CP036275.1"/>
</dbReference>
<dbReference type="EMBL" id="CP036275">
    <property type="protein sequence ID" value="QDU35756.1"/>
    <property type="molecule type" value="Genomic_DNA"/>
</dbReference>
<sequence>MNRSFPPRHMLALVQQSRFPTYIERFGPMLHDIVNEDVNTSDDDIWSALNSVLYWKQDLNRELSTSQQWVTAFATMMACVNSSGFLKYFETEAADTWPVVQEVIQQGGSDELRQAFDSMLSVFPDGHPATELQQRLQQLDDLQDAGSVDADEWFDVHGQAVKEAGGTSDATLWRALRSCPNEQYFPPGNEWISPDPA</sequence>
<evidence type="ECO:0000313" key="3">
    <source>
        <dbReference type="Proteomes" id="UP000320496"/>
    </source>
</evidence>
<reference evidence="2 3" key="1">
    <citation type="submission" date="2019-02" db="EMBL/GenBank/DDBJ databases">
        <title>Deep-cultivation of Planctomycetes and their phenomic and genomic characterization uncovers novel biology.</title>
        <authorList>
            <person name="Wiegand S."/>
            <person name="Jogler M."/>
            <person name="Boedeker C."/>
            <person name="Pinto D."/>
            <person name="Vollmers J."/>
            <person name="Rivas-Marin E."/>
            <person name="Kohn T."/>
            <person name="Peeters S.H."/>
            <person name="Heuer A."/>
            <person name="Rast P."/>
            <person name="Oberbeckmann S."/>
            <person name="Bunk B."/>
            <person name="Jeske O."/>
            <person name="Meyerdierks A."/>
            <person name="Storesund J.E."/>
            <person name="Kallscheuer N."/>
            <person name="Luecker S."/>
            <person name="Lage O.M."/>
            <person name="Pohl T."/>
            <person name="Merkel B.J."/>
            <person name="Hornburger P."/>
            <person name="Mueller R.-W."/>
            <person name="Bruemmer F."/>
            <person name="Labrenz M."/>
            <person name="Spormann A.M."/>
            <person name="Op den Camp H."/>
            <person name="Overmann J."/>
            <person name="Amann R."/>
            <person name="Jetten M.S.M."/>
            <person name="Mascher T."/>
            <person name="Medema M.H."/>
            <person name="Devos D.P."/>
            <person name="Kaster A.-K."/>
            <person name="Ovreas L."/>
            <person name="Rohde M."/>
            <person name="Galperin M.Y."/>
            <person name="Jogler C."/>
        </authorList>
    </citation>
    <scope>NUCLEOTIDE SEQUENCE [LARGE SCALE GENOMIC DNA]</scope>
    <source>
        <strain evidence="2 3">Mal4</strain>
    </source>
</reference>
<evidence type="ECO:0000313" key="2">
    <source>
        <dbReference type="EMBL" id="QDU35756.1"/>
    </source>
</evidence>
<organism evidence="2 3">
    <name type="scientific">Maioricimonas rarisocia</name>
    <dbReference type="NCBI Taxonomy" id="2528026"/>
    <lineage>
        <taxon>Bacteria</taxon>
        <taxon>Pseudomonadati</taxon>
        <taxon>Planctomycetota</taxon>
        <taxon>Planctomycetia</taxon>
        <taxon>Planctomycetales</taxon>
        <taxon>Planctomycetaceae</taxon>
        <taxon>Maioricimonas</taxon>
    </lineage>
</organism>
<dbReference type="AlphaFoldDB" id="A0A517YZT2"/>
<protein>
    <recommendedName>
        <fullName evidence="1">DNA mimic protein DMP19 C-terminal domain-containing protein</fullName>
    </recommendedName>
</protein>
<feature type="domain" description="DNA mimic protein DMP19 C-terminal" evidence="1">
    <location>
        <begin position="62"/>
        <end position="155"/>
    </location>
</feature>
<gene>
    <name evidence="2" type="ORF">Mal4_00380</name>
</gene>
<dbReference type="KEGG" id="mri:Mal4_00380"/>
<evidence type="ECO:0000259" key="1">
    <source>
        <dbReference type="Pfam" id="PF14300"/>
    </source>
</evidence>
<dbReference type="Proteomes" id="UP000320496">
    <property type="component" value="Chromosome"/>
</dbReference>
<dbReference type="InterPro" id="IPR025402">
    <property type="entry name" value="DMP19_C"/>
</dbReference>
<name>A0A517YZT2_9PLAN</name>